<organism evidence="1">
    <name type="scientific">marine sediment metagenome</name>
    <dbReference type="NCBI Taxonomy" id="412755"/>
    <lineage>
        <taxon>unclassified sequences</taxon>
        <taxon>metagenomes</taxon>
        <taxon>ecological metagenomes</taxon>
    </lineage>
</organism>
<sequence>MTTFSQIRLVCSICEKSFKSNSIASCGFASKRTDFRPNYWGFNPVEYFVHLCPNCGFCSPKQLFDSKIENDDAIIEILEIDTVQVYDLPHKLERGVLCLEILNKFGIADRNEFELGDSWLYPYWWATSPNEERKFGEKVLKYFEVAFEKGQIPSDQFYSILYLMGEINRRIGKVEEANMYFDEVISLTENREDLENIRNLAIQQKTDPKENI</sequence>
<name>X1B086_9ZZZZ</name>
<accession>X1B086</accession>
<reference evidence="1" key="1">
    <citation type="journal article" date="2014" name="Front. Microbiol.">
        <title>High frequency of phylogenetically diverse reductive dehalogenase-homologous genes in deep subseafloor sedimentary metagenomes.</title>
        <authorList>
            <person name="Kawai M."/>
            <person name="Futagami T."/>
            <person name="Toyoda A."/>
            <person name="Takaki Y."/>
            <person name="Nishi S."/>
            <person name="Hori S."/>
            <person name="Arai W."/>
            <person name="Tsubouchi T."/>
            <person name="Morono Y."/>
            <person name="Uchiyama I."/>
            <person name="Ito T."/>
            <person name="Fujiyama A."/>
            <person name="Inagaki F."/>
            <person name="Takami H."/>
        </authorList>
    </citation>
    <scope>NUCLEOTIDE SEQUENCE</scope>
    <source>
        <strain evidence="1">Expedition CK06-06</strain>
    </source>
</reference>
<comment type="caution">
    <text evidence="1">The sequence shown here is derived from an EMBL/GenBank/DDBJ whole genome shotgun (WGS) entry which is preliminary data.</text>
</comment>
<dbReference type="InterPro" id="IPR019734">
    <property type="entry name" value="TPR_rpt"/>
</dbReference>
<dbReference type="EMBL" id="BART01016980">
    <property type="protein sequence ID" value="GAG88360.1"/>
    <property type="molecule type" value="Genomic_DNA"/>
</dbReference>
<dbReference type="Pfam" id="PF09986">
    <property type="entry name" value="DUF2225"/>
    <property type="match status" value="1"/>
</dbReference>
<dbReference type="InterPro" id="IPR018708">
    <property type="entry name" value="DUF2225"/>
</dbReference>
<evidence type="ECO:0008006" key="2">
    <source>
        <dbReference type="Google" id="ProtNLM"/>
    </source>
</evidence>
<dbReference type="AlphaFoldDB" id="X1B086"/>
<gene>
    <name evidence="1" type="ORF">S01H4_32478</name>
</gene>
<protein>
    <recommendedName>
        <fullName evidence="2">DUF2225 domain-containing protein</fullName>
    </recommendedName>
</protein>
<evidence type="ECO:0000313" key="1">
    <source>
        <dbReference type="EMBL" id="GAG88360.1"/>
    </source>
</evidence>
<proteinExistence type="predicted"/>
<dbReference type="PROSITE" id="PS50005">
    <property type="entry name" value="TPR"/>
    <property type="match status" value="1"/>
</dbReference>